<dbReference type="InterPro" id="IPR002877">
    <property type="entry name" value="RNA_MeTrfase_FtsJ_dom"/>
</dbReference>
<evidence type="ECO:0000256" key="2">
    <source>
        <dbReference type="ARBA" id="ARBA00029460"/>
    </source>
</evidence>
<dbReference type="InterPro" id="IPR029063">
    <property type="entry name" value="SAM-dependent_MTases_sf"/>
</dbReference>
<dbReference type="Gene3D" id="3.10.290.10">
    <property type="entry name" value="RNA-binding S4 domain"/>
    <property type="match status" value="1"/>
</dbReference>
<dbReference type="SUPFAM" id="SSF53335">
    <property type="entry name" value="S-adenosyl-L-methionine-dependent methyltransferases"/>
    <property type="match status" value="1"/>
</dbReference>
<dbReference type="GO" id="GO:0032259">
    <property type="term" value="P:methylation"/>
    <property type="evidence" value="ECO:0007669"/>
    <property type="project" value="InterPro"/>
</dbReference>
<dbReference type="PANTHER" id="PTHR32319">
    <property type="entry name" value="BACTERIAL HEMOLYSIN-LIKE PROTEIN"/>
    <property type="match status" value="1"/>
</dbReference>
<evidence type="ECO:0000313" key="5">
    <source>
        <dbReference type="EMBL" id="EPR39132.1"/>
    </source>
</evidence>
<evidence type="ECO:0000256" key="3">
    <source>
        <dbReference type="PROSITE-ProRule" id="PRU00182"/>
    </source>
</evidence>
<evidence type="ECO:0000259" key="4">
    <source>
        <dbReference type="SMART" id="SM00363"/>
    </source>
</evidence>
<dbReference type="EMBL" id="ATHJ01000092">
    <property type="protein sequence ID" value="EPR39132.1"/>
    <property type="molecule type" value="Genomic_DNA"/>
</dbReference>
<dbReference type="PATRIC" id="fig|1121405.3.peg.2466"/>
<dbReference type="InterPro" id="IPR047048">
    <property type="entry name" value="TlyA"/>
</dbReference>
<keyword evidence="6" id="KW-1185">Reference proteome</keyword>
<evidence type="ECO:0000256" key="1">
    <source>
        <dbReference type="ARBA" id="ARBA00022884"/>
    </source>
</evidence>
<dbReference type="GO" id="GO:0008168">
    <property type="term" value="F:methyltransferase activity"/>
    <property type="evidence" value="ECO:0007669"/>
    <property type="project" value="InterPro"/>
</dbReference>
<dbReference type="AlphaFoldDB" id="S7TPH7"/>
<name>S7TPH7_DESML</name>
<dbReference type="InterPro" id="IPR002942">
    <property type="entry name" value="S4_RNA-bd"/>
</dbReference>
<proteinExistence type="inferred from homology"/>
<dbReference type="CDD" id="cd02440">
    <property type="entry name" value="AdoMet_MTases"/>
    <property type="match status" value="1"/>
</dbReference>
<dbReference type="GO" id="GO:0003723">
    <property type="term" value="F:RNA binding"/>
    <property type="evidence" value="ECO:0007669"/>
    <property type="project" value="UniProtKB-KW"/>
</dbReference>
<comment type="similarity">
    <text evidence="2">Belongs to the TlyA family.</text>
</comment>
<dbReference type="PROSITE" id="PS50889">
    <property type="entry name" value="S4"/>
    <property type="match status" value="1"/>
</dbReference>
<dbReference type="OrthoDB" id="9784736at2"/>
<dbReference type="NCBIfam" id="TIGR00478">
    <property type="entry name" value="tly"/>
    <property type="match status" value="1"/>
</dbReference>
<dbReference type="Pfam" id="PF01728">
    <property type="entry name" value="FtsJ"/>
    <property type="match status" value="1"/>
</dbReference>
<dbReference type="SUPFAM" id="SSF55174">
    <property type="entry name" value="Alpha-L RNA-binding motif"/>
    <property type="match status" value="1"/>
</dbReference>
<protein>
    <submittedName>
        <fullName evidence="5">Hemolysin A</fullName>
    </submittedName>
</protein>
<dbReference type="InterPro" id="IPR004538">
    <property type="entry name" value="Hemolysin_A/TlyA"/>
</dbReference>
<keyword evidence="1 3" id="KW-0694">RNA-binding</keyword>
<evidence type="ECO:0000313" key="6">
    <source>
        <dbReference type="Proteomes" id="UP000014977"/>
    </source>
</evidence>
<organism evidence="5 6">
    <name type="scientific">Desulfococcus multivorans DSM 2059</name>
    <dbReference type="NCBI Taxonomy" id="1121405"/>
    <lineage>
        <taxon>Bacteria</taxon>
        <taxon>Pseudomonadati</taxon>
        <taxon>Thermodesulfobacteriota</taxon>
        <taxon>Desulfobacteria</taxon>
        <taxon>Desulfobacterales</taxon>
        <taxon>Desulfococcaceae</taxon>
        <taxon>Desulfococcus</taxon>
    </lineage>
</organism>
<dbReference type="SMART" id="SM00363">
    <property type="entry name" value="S4"/>
    <property type="match status" value="1"/>
</dbReference>
<accession>S7TPH7</accession>
<dbReference type="PIRSF" id="PIRSF005578">
    <property type="entry name" value="TlyA"/>
    <property type="match status" value="1"/>
</dbReference>
<dbReference type="PANTHER" id="PTHR32319:SF0">
    <property type="entry name" value="BACTERIAL HEMOLYSIN-LIKE PROTEIN"/>
    <property type="match status" value="1"/>
</dbReference>
<dbReference type="Proteomes" id="UP000014977">
    <property type="component" value="Unassembled WGS sequence"/>
</dbReference>
<gene>
    <name evidence="5" type="ORF">dsmv_2788</name>
</gene>
<dbReference type="Gene3D" id="3.40.50.150">
    <property type="entry name" value="Vaccinia Virus protein VP39"/>
    <property type="match status" value="1"/>
</dbReference>
<dbReference type="Pfam" id="PF01479">
    <property type="entry name" value="S4"/>
    <property type="match status" value="1"/>
</dbReference>
<dbReference type="CDD" id="cd00165">
    <property type="entry name" value="S4"/>
    <property type="match status" value="1"/>
</dbReference>
<reference evidence="5 6" key="1">
    <citation type="journal article" date="2013" name="Genome Announc.">
        <title>Draft genome sequences for three mercury-methylating, sulfate-reducing bacteria.</title>
        <authorList>
            <person name="Brown S.D."/>
            <person name="Hurt R.A.Jr."/>
            <person name="Gilmour C.C."/>
            <person name="Elias D.A."/>
        </authorList>
    </citation>
    <scope>NUCLEOTIDE SEQUENCE [LARGE SCALE GENOMIC DNA]</scope>
    <source>
        <strain evidence="5 6">DSM 2059</strain>
    </source>
</reference>
<sequence>MAADKKRLDLRVVELGMAQTRQRARALVMAGKILVNGVPVDKPGALVSTSDPIRMKGEDIPYVSRGGLKLAAGLAAFQVSVRGKACLDVGASTGGFTDCLLQHGAAHVYAVDVGYGQLAWKLREDPRVTVIERTNIRLMDPTALPSPVDLATIDTSFISLKIVVPAVLAFMKPGGGILALIKPQFEVGKGNVGKGGVVRDAGLHDQVIEALSVFFEEIGLHPGGVVPSPVLGPKGNREFIILLKLPES</sequence>
<dbReference type="eggNOG" id="COG1189">
    <property type="taxonomic scope" value="Bacteria"/>
</dbReference>
<feature type="domain" description="RNA-binding S4" evidence="4">
    <location>
        <begin position="6"/>
        <end position="71"/>
    </location>
</feature>
<dbReference type="InterPro" id="IPR036986">
    <property type="entry name" value="S4_RNA-bd_sf"/>
</dbReference>
<dbReference type="RefSeq" id="WP_020877545.1">
    <property type="nucleotide sequence ID" value="NZ_ATHJ01000092.1"/>
</dbReference>
<comment type="caution">
    <text evidence="5">The sequence shown here is derived from an EMBL/GenBank/DDBJ whole genome shotgun (WGS) entry which is preliminary data.</text>
</comment>